<dbReference type="STRING" id="1548547.BA177_18045"/>
<evidence type="ECO:0000313" key="4">
    <source>
        <dbReference type="Proteomes" id="UP000092695"/>
    </source>
</evidence>
<dbReference type="EMBL" id="CP016268">
    <property type="protein sequence ID" value="ANO52834.1"/>
    <property type="molecule type" value="Genomic_DNA"/>
</dbReference>
<keyword evidence="1" id="KW-0812">Transmembrane</keyword>
<proteinExistence type="predicted"/>
<evidence type="ECO:0000259" key="2">
    <source>
        <dbReference type="Pfam" id="PF13490"/>
    </source>
</evidence>
<evidence type="ECO:0000256" key="1">
    <source>
        <dbReference type="SAM" id="Phobius"/>
    </source>
</evidence>
<dbReference type="InterPro" id="IPR027383">
    <property type="entry name" value="Znf_put"/>
</dbReference>
<dbReference type="RefSeq" id="WP_068618555.1">
    <property type="nucleotide sequence ID" value="NZ_CP016268.1"/>
</dbReference>
<organism evidence="3 4">
    <name type="scientific">Woeseia oceani</name>
    <dbReference type="NCBI Taxonomy" id="1548547"/>
    <lineage>
        <taxon>Bacteria</taxon>
        <taxon>Pseudomonadati</taxon>
        <taxon>Pseudomonadota</taxon>
        <taxon>Gammaproteobacteria</taxon>
        <taxon>Woeseiales</taxon>
        <taxon>Woeseiaceae</taxon>
        <taxon>Woeseia</taxon>
    </lineage>
</organism>
<keyword evidence="1" id="KW-0472">Membrane</keyword>
<dbReference type="OrthoDB" id="5793589at2"/>
<protein>
    <recommendedName>
        <fullName evidence="2">Putative zinc-finger domain-containing protein</fullName>
    </recommendedName>
</protein>
<keyword evidence="4" id="KW-1185">Reference proteome</keyword>
<dbReference type="InterPro" id="IPR041916">
    <property type="entry name" value="Anti_sigma_zinc_sf"/>
</dbReference>
<feature type="transmembrane region" description="Helical" evidence="1">
    <location>
        <begin position="85"/>
        <end position="103"/>
    </location>
</feature>
<keyword evidence="1" id="KW-1133">Transmembrane helix</keyword>
<dbReference type="Pfam" id="PF13490">
    <property type="entry name" value="zf-HC2"/>
    <property type="match status" value="1"/>
</dbReference>
<dbReference type="Gene3D" id="1.10.10.1320">
    <property type="entry name" value="Anti-sigma factor, zinc-finger domain"/>
    <property type="match status" value="1"/>
</dbReference>
<sequence>MACVTVRDQLDEYIDDMLPTADRSAIEAHVADCAACQRLTTRERELRELLLAFGESSVAIPDDRFFATAIDSAVSEGGRQHRNRWLATAVAAGLIALIAVWIVNAVRIDTALPAALTQNTVVSLTRGEPQVVNLVFSSPSELTEARLTLHLPEGIELAGFAGQRQVSWLTGVASGRNVLPLSVVATDVVAGELVARLEHGNKAREFRVQIRVF</sequence>
<evidence type="ECO:0000313" key="3">
    <source>
        <dbReference type="EMBL" id="ANO52834.1"/>
    </source>
</evidence>
<dbReference type="KEGG" id="woc:BA177_18045"/>
<reference evidence="3 4" key="1">
    <citation type="submission" date="2016-06" db="EMBL/GenBank/DDBJ databases">
        <title>Complete genome sequence of a deep-branching marine Gamma Proteobacterium Woeseia oceani type strain XK5.</title>
        <authorList>
            <person name="Mu D."/>
            <person name="Du Z."/>
        </authorList>
    </citation>
    <scope>NUCLEOTIDE SEQUENCE [LARGE SCALE GENOMIC DNA]</scope>
    <source>
        <strain evidence="3 4">XK5</strain>
    </source>
</reference>
<name>A0A193LKA7_9GAMM</name>
<gene>
    <name evidence="3" type="ORF">BA177_18045</name>
</gene>
<feature type="domain" description="Putative zinc-finger" evidence="2">
    <location>
        <begin position="3"/>
        <end position="37"/>
    </location>
</feature>
<dbReference type="Proteomes" id="UP000092695">
    <property type="component" value="Chromosome"/>
</dbReference>
<accession>A0A193LKA7</accession>
<dbReference type="AlphaFoldDB" id="A0A193LKA7"/>